<reference evidence="4" key="2">
    <citation type="submission" date="2014-07" db="EMBL/GenBank/DDBJ databases">
        <authorList>
            <person name="Hull J."/>
        </authorList>
    </citation>
    <scope>NUCLEOTIDE SEQUENCE</scope>
</reference>
<feature type="compositionally biased region" description="Basic and acidic residues" evidence="2">
    <location>
        <begin position="125"/>
        <end position="134"/>
    </location>
</feature>
<feature type="chain" id="PRO_5002071283" evidence="3">
    <location>
        <begin position="20"/>
        <end position="257"/>
    </location>
</feature>
<organism evidence="4">
    <name type="scientific">Lygus hesperus</name>
    <name type="common">Western plant bug</name>
    <dbReference type="NCBI Taxonomy" id="30085"/>
    <lineage>
        <taxon>Eukaryota</taxon>
        <taxon>Metazoa</taxon>
        <taxon>Ecdysozoa</taxon>
        <taxon>Arthropoda</taxon>
        <taxon>Hexapoda</taxon>
        <taxon>Insecta</taxon>
        <taxon>Pterygota</taxon>
        <taxon>Neoptera</taxon>
        <taxon>Paraneoptera</taxon>
        <taxon>Hemiptera</taxon>
        <taxon>Heteroptera</taxon>
        <taxon>Panheteroptera</taxon>
        <taxon>Cimicomorpha</taxon>
        <taxon>Miridae</taxon>
        <taxon>Mirini</taxon>
        <taxon>Lygus</taxon>
    </lineage>
</organism>
<evidence type="ECO:0000313" key="4">
    <source>
        <dbReference type="EMBL" id="JAG12983.1"/>
    </source>
</evidence>
<accession>A0A0A9X2H7</accession>
<sequence>LTMHIRVLAVFAFVAVVAGQLVESRRVFEFVKRCPECARLEKELKELDRKILIAEDDLEDLITIVTRNSRKFMIDHLRLPKEGKLLKVSYYKTVKLLSIKVKEAKETLRLLKDERRVTQAALRDAEAEGNERAKQPGTLPHNIGVDFDKYPPRIPFDEFQPEKVQPIGPLIFNPIPGLYRPHPDRRFPPFDSKPYPGPGHVHHPHHPLRRYPPFEQHHHSKKTPKIDIQLHVQAHRNLQGYPNSEGQRYYNDGPIEG</sequence>
<feature type="signal peptide" evidence="3">
    <location>
        <begin position="1"/>
        <end position="19"/>
    </location>
</feature>
<gene>
    <name evidence="4" type="primary">WAP</name>
    <name evidence="4" type="ORF">CM83_13107</name>
</gene>
<reference evidence="4" key="1">
    <citation type="journal article" date="2014" name="PLoS ONE">
        <title>Transcriptome-Based Identification of ABC Transporters in the Western Tarnished Plant Bug Lygus hesperus.</title>
        <authorList>
            <person name="Hull J.J."/>
            <person name="Chaney K."/>
            <person name="Geib S.M."/>
            <person name="Fabrick J.A."/>
            <person name="Brent C.S."/>
            <person name="Walsh D."/>
            <person name="Lavine L.C."/>
        </authorList>
    </citation>
    <scope>NUCLEOTIDE SEQUENCE</scope>
</reference>
<keyword evidence="3" id="KW-0732">Signal</keyword>
<protein>
    <submittedName>
        <fullName evidence="4">WPP domain-associated protein</fullName>
    </submittedName>
</protein>
<feature type="region of interest" description="Disordered" evidence="2">
    <location>
        <begin position="125"/>
        <end position="144"/>
    </location>
</feature>
<evidence type="ECO:0000256" key="2">
    <source>
        <dbReference type="SAM" id="MobiDB-lite"/>
    </source>
</evidence>
<evidence type="ECO:0000256" key="3">
    <source>
        <dbReference type="SAM" id="SignalP"/>
    </source>
</evidence>
<feature type="region of interest" description="Disordered" evidence="2">
    <location>
        <begin position="238"/>
        <end position="257"/>
    </location>
</feature>
<feature type="non-terminal residue" evidence="4">
    <location>
        <position position="1"/>
    </location>
</feature>
<keyword evidence="1" id="KW-0175">Coiled coil</keyword>
<dbReference type="AlphaFoldDB" id="A0A0A9X2H7"/>
<feature type="coiled-coil region" evidence="1">
    <location>
        <begin position="37"/>
        <end position="64"/>
    </location>
</feature>
<proteinExistence type="predicted"/>
<name>A0A0A9X2H7_LYGHE</name>
<evidence type="ECO:0000256" key="1">
    <source>
        <dbReference type="SAM" id="Coils"/>
    </source>
</evidence>
<dbReference type="EMBL" id="GBHO01030621">
    <property type="protein sequence ID" value="JAG12983.1"/>
    <property type="molecule type" value="Transcribed_RNA"/>
</dbReference>